<gene>
    <name evidence="2" type="ORF">C1I92_31315</name>
</gene>
<dbReference type="AlphaFoldDB" id="A0A2W2BUR1"/>
<protein>
    <recommendedName>
        <fullName evidence="1">HTH cro/C1-type domain-containing protein</fullName>
    </recommendedName>
</protein>
<dbReference type="GO" id="GO:0003677">
    <property type="term" value="F:DNA binding"/>
    <property type="evidence" value="ECO:0007669"/>
    <property type="project" value="InterPro"/>
</dbReference>
<dbReference type="EMBL" id="POTW01000142">
    <property type="protein sequence ID" value="PZF79397.1"/>
    <property type="molecule type" value="Genomic_DNA"/>
</dbReference>
<name>A0A2W2BUR1_9ACTN</name>
<accession>A0A2W2BUR1</accession>
<proteinExistence type="predicted"/>
<evidence type="ECO:0000313" key="3">
    <source>
        <dbReference type="Proteomes" id="UP000248764"/>
    </source>
</evidence>
<evidence type="ECO:0000313" key="2">
    <source>
        <dbReference type="EMBL" id="PZF79397.1"/>
    </source>
</evidence>
<dbReference type="InterPro" id="IPR001387">
    <property type="entry name" value="Cro/C1-type_HTH"/>
</dbReference>
<evidence type="ECO:0000259" key="1">
    <source>
        <dbReference type="PROSITE" id="PS50943"/>
    </source>
</evidence>
<reference evidence="2 3" key="1">
    <citation type="submission" date="2018-01" db="EMBL/GenBank/DDBJ databases">
        <title>Draft genome sequence of Jiangella sp. GTF31.</title>
        <authorList>
            <person name="Sahin N."/>
            <person name="Ay H."/>
            <person name="Saygin H."/>
        </authorList>
    </citation>
    <scope>NUCLEOTIDE SEQUENCE [LARGE SCALE GENOMIC DNA]</scope>
    <source>
        <strain evidence="2 3">GTF31</strain>
    </source>
</reference>
<keyword evidence="3" id="KW-1185">Reference proteome</keyword>
<dbReference type="SUPFAM" id="SSF47413">
    <property type="entry name" value="lambda repressor-like DNA-binding domains"/>
    <property type="match status" value="1"/>
</dbReference>
<dbReference type="PROSITE" id="PS50943">
    <property type="entry name" value="HTH_CROC1"/>
    <property type="match status" value="1"/>
</dbReference>
<dbReference type="SMART" id="SM00530">
    <property type="entry name" value="HTH_XRE"/>
    <property type="match status" value="1"/>
</dbReference>
<dbReference type="Gene3D" id="1.10.260.40">
    <property type="entry name" value="lambda repressor-like DNA-binding domains"/>
    <property type="match status" value="1"/>
</dbReference>
<organism evidence="2 3">
    <name type="scientific">Jiangella anatolica</name>
    <dbReference type="NCBI Taxonomy" id="2670374"/>
    <lineage>
        <taxon>Bacteria</taxon>
        <taxon>Bacillati</taxon>
        <taxon>Actinomycetota</taxon>
        <taxon>Actinomycetes</taxon>
        <taxon>Jiangellales</taxon>
        <taxon>Jiangellaceae</taxon>
        <taxon>Jiangella</taxon>
    </lineage>
</organism>
<dbReference type="Pfam" id="PF13560">
    <property type="entry name" value="HTH_31"/>
    <property type="match status" value="1"/>
</dbReference>
<dbReference type="Proteomes" id="UP000248764">
    <property type="component" value="Unassembled WGS sequence"/>
</dbReference>
<sequence>MWTFVHIFSCGRSSTSANVDDRAHPLGVEVFRSTRELGAAVRDRRNERELTQAELARRAGVSREWVNALERGKPNVNVTQLMDVLEVLDLALDLTPLTRDTRADEIIDELFGREPDDHS</sequence>
<comment type="caution">
    <text evidence="2">The sequence shown here is derived from an EMBL/GenBank/DDBJ whole genome shotgun (WGS) entry which is preliminary data.</text>
</comment>
<feature type="domain" description="HTH cro/C1-type" evidence="1">
    <location>
        <begin position="41"/>
        <end position="95"/>
    </location>
</feature>
<dbReference type="InterPro" id="IPR010982">
    <property type="entry name" value="Lambda_DNA-bd_dom_sf"/>
</dbReference>
<dbReference type="CDD" id="cd00093">
    <property type="entry name" value="HTH_XRE"/>
    <property type="match status" value="1"/>
</dbReference>